<protein>
    <recommendedName>
        <fullName evidence="3">WD40 repeat domain-containing protein</fullName>
    </recommendedName>
</protein>
<accession>A0A3S0KSZ9</accession>
<dbReference type="InterPro" id="IPR011042">
    <property type="entry name" value="6-blade_b-propeller_TolB-like"/>
</dbReference>
<dbReference type="OrthoDB" id="9797498at2"/>
<proteinExistence type="predicted"/>
<evidence type="ECO:0000313" key="2">
    <source>
        <dbReference type="Proteomes" id="UP000267448"/>
    </source>
</evidence>
<dbReference type="EMBL" id="RXNU01000010">
    <property type="protein sequence ID" value="RTR37700.1"/>
    <property type="molecule type" value="Genomic_DNA"/>
</dbReference>
<evidence type="ECO:0000313" key="1">
    <source>
        <dbReference type="EMBL" id="RTR37700.1"/>
    </source>
</evidence>
<name>A0A3S0KSZ9_9GAMM</name>
<dbReference type="Gene3D" id="2.120.10.30">
    <property type="entry name" value="TolB, C-terminal domain"/>
    <property type="match status" value="1"/>
</dbReference>
<keyword evidence="2" id="KW-1185">Reference proteome</keyword>
<organism evidence="1 2">
    <name type="scientific">Shewanella canadensis</name>
    <dbReference type="NCBI Taxonomy" id="271096"/>
    <lineage>
        <taxon>Bacteria</taxon>
        <taxon>Pseudomonadati</taxon>
        <taxon>Pseudomonadota</taxon>
        <taxon>Gammaproteobacteria</taxon>
        <taxon>Alteromonadales</taxon>
        <taxon>Shewanellaceae</taxon>
        <taxon>Shewanella</taxon>
    </lineage>
</organism>
<evidence type="ECO:0008006" key="3">
    <source>
        <dbReference type="Google" id="ProtNLM"/>
    </source>
</evidence>
<comment type="caution">
    <text evidence="1">The sequence shown here is derived from an EMBL/GenBank/DDBJ whole genome shotgun (WGS) entry which is preliminary data.</text>
</comment>
<dbReference type="Pfam" id="PF07676">
    <property type="entry name" value="PD40"/>
    <property type="match status" value="1"/>
</dbReference>
<dbReference type="RefSeq" id="WP_126521400.1">
    <property type="nucleotide sequence ID" value="NZ_RXNU01000010.1"/>
</dbReference>
<sequence>MMTPTPNSSLNPSQYKQHWRLRRNNKPAKLINLLRLSPLPLLASIIAMPSLAAGYDISLHPLAFNHQDLSWSIGSGRLLTDRSGYDNQPSFTLDSSSILFASDRGGLHNDIYQYQFIRDGVATAAITQLTDTPKESEYSPQPAANGIRYVVEQGVPHQSVWIEKAGSPRQRAINSMIPSGYYTHHSSLGTLIWARYAYSLYFEPLGAQADERHFVVANAGRSIHAIPNEKAFSYLHKQPDGDRVIKRFVPISGSHTPLISIGNGSEDYGWSSNGWIFNIEANQLRAWPVTSKTDHTDQTLQWQSTQWQSAQWQAVTQLAPPTPAHHSASRIAISPDNRHIAIVWAR</sequence>
<gene>
    <name evidence="1" type="ORF">EKG38_16920</name>
</gene>
<dbReference type="Proteomes" id="UP000267448">
    <property type="component" value="Unassembled WGS sequence"/>
</dbReference>
<dbReference type="InterPro" id="IPR011659">
    <property type="entry name" value="WD40"/>
</dbReference>
<dbReference type="AlphaFoldDB" id="A0A3S0KSZ9"/>
<reference evidence="1 2" key="1">
    <citation type="submission" date="2018-12" db="EMBL/GenBank/DDBJ databases">
        <authorList>
            <person name="Yu L."/>
        </authorList>
    </citation>
    <scope>NUCLEOTIDE SEQUENCE [LARGE SCALE GENOMIC DNA]</scope>
    <source>
        <strain evidence="1 2">HAW-EB2</strain>
    </source>
</reference>